<dbReference type="Proteomes" id="UP000685013">
    <property type="component" value="Chromosome 4"/>
</dbReference>
<proteinExistence type="predicted"/>
<comment type="caution">
    <text evidence="2">The sequence shown here is derived from an EMBL/GenBank/DDBJ whole genome shotgun (WGS) entry which is preliminary data.</text>
</comment>
<dbReference type="EMBL" id="JAGKQH010000004">
    <property type="protein sequence ID" value="KAG6601631.1"/>
    <property type="molecule type" value="Genomic_DNA"/>
</dbReference>
<organism evidence="2 3">
    <name type="scientific">Cucurbita argyrosperma subsp. sororia</name>
    <dbReference type="NCBI Taxonomy" id="37648"/>
    <lineage>
        <taxon>Eukaryota</taxon>
        <taxon>Viridiplantae</taxon>
        <taxon>Streptophyta</taxon>
        <taxon>Embryophyta</taxon>
        <taxon>Tracheophyta</taxon>
        <taxon>Spermatophyta</taxon>
        <taxon>Magnoliopsida</taxon>
        <taxon>eudicotyledons</taxon>
        <taxon>Gunneridae</taxon>
        <taxon>Pentapetalae</taxon>
        <taxon>rosids</taxon>
        <taxon>fabids</taxon>
        <taxon>Cucurbitales</taxon>
        <taxon>Cucurbitaceae</taxon>
        <taxon>Cucurbiteae</taxon>
        <taxon>Cucurbita</taxon>
    </lineage>
</organism>
<evidence type="ECO:0000313" key="2">
    <source>
        <dbReference type="EMBL" id="KAG6601631.1"/>
    </source>
</evidence>
<name>A0AAV6NRS6_9ROSI</name>
<gene>
    <name evidence="2" type="ORF">SDJN03_06864</name>
</gene>
<reference evidence="2 3" key="1">
    <citation type="journal article" date="2021" name="Hortic Res">
        <title>The domestication of Cucurbita argyrosperma as revealed by the genome of its wild relative.</title>
        <authorList>
            <person name="Barrera-Redondo J."/>
            <person name="Sanchez-de la Vega G."/>
            <person name="Aguirre-Liguori J.A."/>
            <person name="Castellanos-Morales G."/>
            <person name="Gutierrez-Guerrero Y.T."/>
            <person name="Aguirre-Dugua X."/>
            <person name="Aguirre-Planter E."/>
            <person name="Tenaillon M.I."/>
            <person name="Lira-Saade R."/>
            <person name="Eguiarte L.E."/>
        </authorList>
    </citation>
    <scope>NUCLEOTIDE SEQUENCE [LARGE SCALE GENOMIC DNA]</scope>
    <source>
        <strain evidence="2">JBR-2021</strain>
    </source>
</reference>
<feature type="region of interest" description="Disordered" evidence="1">
    <location>
        <begin position="18"/>
        <end position="43"/>
    </location>
</feature>
<protein>
    <submittedName>
        <fullName evidence="2">Uncharacterized protein</fullName>
    </submittedName>
</protein>
<sequence>MDWAAEVAVEMEKTAEFEAEHGGVEDGRWNGEDMRKRNPGFREEGRRELGERENLKHTGLLEASENGRVII</sequence>
<accession>A0AAV6NRS6</accession>
<dbReference type="AlphaFoldDB" id="A0AAV6NRS6"/>
<evidence type="ECO:0000256" key="1">
    <source>
        <dbReference type="SAM" id="MobiDB-lite"/>
    </source>
</evidence>
<evidence type="ECO:0000313" key="3">
    <source>
        <dbReference type="Proteomes" id="UP000685013"/>
    </source>
</evidence>
<feature type="non-terminal residue" evidence="2">
    <location>
        <position position="1"/>
    </location>
</feature>
<keyword evidence="3" id="KW-1185">Reference proteome</keyword>